<dbReference type="InterPro" id="IPR009027">
    <property type="entry name" value="Ribosomal_bL9/RNase_H1_N"/>
</dbReference>
<dbReference type="Proteomes" id="UP000190625">
    <property type="component" value="Unassembled WGS sequence"/>
</dbReference>
<dbReference type="GO" id="GO:0006412">
    <property type="term" value="P:translation"/>
    <property type="evidence" value="ECO:0007669"/>
    <property type="project" value="UniProtKB-UniRule"/>
</dbReference>
<dbReference type="NCBIfam" id="TIGR00158">
    <property type="entry name" value="L9"/>
    <property type="match status" value="1"/>
</dbReference>
<evidence type="ECO:0000256" key="3">
    <source>
        <dbReference type="ARBA" id="ARBA00022884"/>
    </source>
</evidence>
<comment type="similarity">
    <text evidence="1 7">Belongs to the bacterial ribosomal protein bL9 family.</text>
</comment>
<keyword evidence="2 7" id="KW-0699">rRNA-binding</keyword>
<evidence type="ECO:0000256" key="2">
    <source>
        <dbReference type="ARBA" id="ARBA00022730"/>
    </source>
</evidence>
<proteinExistence type="inferred from homology"/>
<feature type="domain" description="Ribosomal protein L9" evidence="9">
    <location>
        <begin position="1"/>
        <end position="47"/>
    </location>
</feature>
<dbReference type="SUPFAM" id="SSF55653">
    <property type="entry name" value="Ribosomal protein L9 C-domain"/>
    <property type="match status" value="1"/>
</dbReference>
<reference evidence="12" key="1">
    <citation type="submission" date="2017-02" db="EMBL/GenBank/DDBJ databases">
        <authorList>
            <person name="Varghese N."/>
            <person name="Submissions S."/>
        </authorList>
    </citation>
    <scope>NUCLEOTIDE SEQUENCE [LARGE SCALE GENOMIC DNA]</scope>
    <source>
        <strain evidence="12">ATCC BAA-73</strain>
    </source>
</reference>
<evidence type="ECO:0000259" key="9">
    <source>
        <dbReference type="Pfam" id="PF01281"/>
    </source>
</evidence>
<dbReference type="OrthoDB" id="9788336at2"/>
<evidence type="ECO:0000256" key="8">
    <source>
        <dbReference type="SAM" id="Coils"/>
    </source>
</evidence>
<protein>
    <recommendedName>
        <fullName evidence="6 7">Large ribosomal subunit protein bL9</fullName>
    </recommendedName>
</protein>
<dbReference type="Gene3D" id="3.40.5.10">
    <property type="entry name" value="Ribosomal protein L9, N-terminal domain"/>
    <property type="match status" value="1"/>
</dbReference>
<accession>A0A1T4NNS4</accession>
<evidence type="ECO:0000313" key="11">
    <source>
        <dbReference type="EMBL" id="SJZ80859.1"/>
    </source>
</evidence>
<evidence type="ECO:0000313" key="12">
    <source>
        <dbReference type="Proteomes" id="UP000190625"/>
    </source>
</evidence>
<comment type="function">
    <text evidence="7">Binds to the 23S rRNA.</text>
</comment>
<evidence type="ECO:0000256" key="7">
    <source>
        <dbReference type="HAMAP-Rule" id="MF_00503"/>
    </source>
</evidence>
<dbReference type="SUPFAM" id="SSF55658">
    <property type="entry name" value="L9 N-domain-like"/>
    <property type="match status" value="1"/>
</dbReference>
<dbReference type="HAMAP" id="MF_00503">
    <property type="entry name" value="Ribosomal_bL9"/>
    <property type="match status" value="1"/>
</dbReference>
<dbReference type="GO" id="GO:0003735">
    <property type="term" value="F:structural constituent of ribosome"/>
    <property type="evidence" value="ECO:0007669"/>
    <property type="project" value="InterPro"/>
</dbReference>
<evidence type="ECO:0000256" key="1">
    <source>
        <dbReference type="ARBA" id="ARBA00010605"/>
    </source>
</evidence>
<dbReference type="InterPro" id="IPR036935">
    <property type="entry name" value="Ribosomal_bL9_N_sf"/>
</dbReference>
<evidence type="ECO:0000256" key="5">
    <source>
        <dbReference type="ARBA" id="ARBA00023274"/>
    </source>
</evidence>
<dbReference type="AlphaFoldDB" id="A0A1T4NNS4"/>
<evidence type="ECO:0000259" key="10">
    <source>
        <dbReference type="Pfam" id="PF03948"/>
    </source>
</evidence>
<dbReference type="InterPro" id="IPR036791">
    <property type="entry name" value="Ribosomal_bL9_C_sf"/>
</dbReference>
<dbReference type="RefSeq" id="WP_078810322.1">
    <property type="nucleotide sequence ID" value="NZ_FUWM01000015.1"/>
</dbReference>
<organism evidence="11 12">
    <name type="scientific">Selenihalanaerobacter shriftii</name>
    <dbReference type="NCBI Taxonomy" id="142842"/>
    <lineage>
        <taxon>Bacteria</taxon>
        <taxon>Bacillati</taxon>
        <taxon>Bacillota</taxon>
        <taxon>Clostridia</taxon>
        <taxon>Halanaerobiales</taxon>
        <taxon>Halobacteroidaceae</taxon>
        <taxon>Selenihalanaerobacter</taxon>
    </lineage>
</organism>
<dbReference type="InterPro" id="IPR020070">
    <property type="entry name" value="Ribosomal_bL9_N"/>
</dbReference>
<dbReference type="InterPro" id="IPR000244">
    <property type="entry name" value="Ribosomal_bL9"/>
</dbReference>
<dbReference type="EMBL" id="FUWM01000015">
    <property type="protein sequence ID" value="SJZ80859.1"/>
    <property type="molecule type" value="Genomic_DNA"/>
</dbReference>
<evidence type="ECO:0000256" key="4">
    <source>
        <dbReference type="ARBA" id="ARBA00022980"/>
    </source>
</evidence>
<dbReference type="GO" id="GO:1990904">
    <property type="term" value="C:ribonucleoprotein complex"/>
    <property type="evidence" value="ECO:0007669"/>
    <property type="project" value="UniProtKB-KW"/>
</dbReference>
<feature type="domain" description="Large ribosomal subunit protein bL9 C-terminal" evidence="10">
    <location>
        <begin position="63"/>
        <end position="146"/>
    </location>
</feature>
<keyword evidence="5 7" id="KW-0687">Ribonucleoprotein</keyword>
<gene>
    <name evidence="7" type="primary">rplI</name>
    <name evidence="11" type="ORF">SAMN02745118_01874</name>
</gene>
<dbReference type="InterPro" id="IPR020069">
    <property type="entry name" value="Ribosomal_bL9_C"/>
</dbReference>
<evidence type="ECO:0000256" key="6">
    <source>
        <dbReference type="ARBA" id="ARBA00035292"/>
    </source>
</evidence>
<keyword evidence="8" id="KW-0175">Coiled coil</keyword>
<dbReference type="GO" id="GO:0005840">
    <property type="term" value="C:ribosome"/>
    <property type="evidence" value="ECO:0007669"/>
    <property type="project" value="UniProtKB-KW"/>
</dbReference>
<dbReference type="PANTHER" id="PTHR21368">
    <property type="entry name" value="50S RIBOSOMAL PROTEIN L9"/>
    <property type="match status" value="1"/>
</dbReference>
<dbReference type="Gene3D" id="3.10.430.100">
    <property type="entry name" value="Ribosomal protein L9, C-terminal domain"/>
    <property type="match status" value="1"/>
</dbReference>
<name>A0A1T4NNS4_9FIRM</name>
<dbReference type="InterPro" id="IPR020594">
    <property type="entry name" value="Ribosomal_bL9_bac/chp"/>
</dbReference>
<keyword evidence="12" id="KW-1185">Reference proteome</keyword>
<dbReference type="Pfam" id="PF03948">
    <property type="entry name" value="Ribosomal_L9_C"/>
    <property type="match status" value="1"/>
</dbReference>
<dbReference type="GO" id="GO:0019843">
    <property type="term" value="F:rRNA binding"/>
    <property type="evidence" value="ECO:0007669"/>
    <property type="project" value="UniProtKB-UniRule"/>
</dbReference>
<feature type="coiled-coil region" evidence="8">
    <location>
        <begin position="44"/>
        <end position="82"/>
    </location>
</feature>
<keyword evidence="4 7" id="KW-0689">Ribosomal protein</keyword>
<dbReference type="STRING" id="142842.SAMN02745118_01874"/>
<dbReference type="Pfam" id="PF01281">
    <property type="entry name" value="Ribosomal_L9_N"/>
    <property type="match status" value="1"/>
</dbReference>
<sequence length="148" mass="16197">MKVILKEDVKSLGEKGEIVKAADGHARNYLLPRGLAVEASGTELAKLKEKEKAKKRQKEQELEEAKGKAAELEDVILEISVKAGETGKLFGSVTTNDIADTIQEQVGIKIDKRKVELEDYIKSLGTKKVSINLHKDVSATVKVKVTEA</sequence>
<keyword evidence="3 7" id="KW-0694">RNA-binding</keyword>